<dbReference type="PIRSF" id="PIRSF001400">
    <property type="entry name" value="Enolase"/>
    <property type="match status" value="1"/>
</dbReference>
<dbReference type="HAMAP" id="MF_00318">
    <property type="entry name" value="Enolase"/>
    <property type="match status" value="1"/>
</dbReference>
<evidence type="ECO:0000256" key="3">
    <source>
        <dbReference type="ARBA" id="ARBA00012058"/>
    </source>
</evidence>
<feature type="binding site" evidence="9">
    <location>
        <position position="368"/>
    </location>
    <ligand>
        <name>(2R)-2-phosphoglycerate</name>
        <dbReference type="ChEBI" id="CHEBI:58289"/>
    </ligand>
</feature>
<feature type="active site" description="Proton acceptor" evidence="9">
    <location>
        <position position="338"/>
    </location>
</feature>
<dbReference type="Proteomes" id="UP001595699">
    <property type="component" value="Unassembled WGS sequence"/>
</dbReference>
<dbReference type="InterPro" id="IPR020809">
    <property type="entry name" value="Enolase_CS"/>
</dbReference>
<evidence type="ECO:0000313" key="12">
    <source>
        <dbReference type="EMBL" id="MFC3764138.1"/>
    </source>
</evidence>
<feature type="binding site" evidence="9">
    <location>
        <position position="313"/>
    </location>
    <ligand>
        <name>Mg(2+)</name>
        <dbReference type="ChEBI" id="CHEBI:18420"/>
    </ligand>
</feature>
<evidence type="ECO:0000256" key="1">
    <source>
        <dbReference type="ARBA" id="ARBA00005031"/>
    </source>
</evidence>
<keyword evidence="8 9" id="KW-0456">Lyase</keyword>
<feature type="binding site" evidence="9">
    <location>
        <position position="244"/>
    </location>
    <ligand>
        <name>Mg(2+)</name>
        <dbReference type="ChEBI" id="CHEBI:18420"/>
    </ligand>
</feature>
<dbReference type="InterPro" id="IPR020811">
    <property type="entry name" value="Enolase_N"/>
</dbReference>
<comment type="caution">
    <text evidence="12">The sequence shown here is derived from an EMBL/GenBank/DDBJ whole genome shotgun (WGS) entry which is preliminary data.</text>
</comment>
<evidence type="ECO:0000313" key="13">
    <source>
        <dbReference type="Proteomes" id="UP001595699"/>
    </source>
</evidence>
<proteinExistence type="inferred from homology"/>
<dbReference type="SUPFAM" id="SSF51604">
    <property type="entry name" value="Enolase C-terminal domain-like"/>
    <property type="match status" value="1"/>
</dbReference>
<feature type="binding site" evidence="9">
    <location>
        <position position="338"/>
    </location>
    <ligand>
        <name>(2R)-2-phosphoglycerate</name>
        <dbReference type="ChEBI" id="CHEBI:58289"/>
    </ligand>
</feature>
<accession>A0ABV7YJ79</accession>
<dbReference type="Pfam" id="PF03952">
    <property type="entry name" value="Enolase_N"/>
    <property type="match status" value="1"/>
</dbReference>
<dbReference type="InterPro" id="IPR029017">
    <property type="entry name" value="Enolase-like_N"/>
</dbReference>
<dbReference type="SUPFAM" id="SSF54826">
    <property type="entry name" value="Enolase N-terminal domain-like"/>
    <property type="match status" value="1"/>
</dbReference>
<feature type="binding site" evidence="9">
    <location>
        <position position="367"/>
    </location>
    <ligand>
        <name>(2R)-2-phosphoglycerate</name>
        <dbReference type="ChEBI" id="CHEBI:58289"/>
    </ligand>
</feature>
<comment type="subcellular location">
    <subcellularLocation>
        <location evidence="9">Cytoplasm</location>
    </subcellularLocation>
    <subcellularLocation>
        <location evidence="9">Secreted</location>
    </subcellularLocation>
    <subcellularLocation>
        <location evidence="9">Cell surface</location>
    </subcellularLocation>
    <text evidence="9">Fractions of enolase are present in both the cytoplasm and on the cell surface.</text>
</comment>
<keyword evidence="9" id="KW-0963">Cytoplasm</keyword>
<gene>
    <name evidence="9 12" type="primary">eno</name>
    <name evidence="12" type="ORF">ACFOUW_25110</name>
</gene>
<dbReference type="InterPro" id="IPR000941">
    <property type="entry name" value="Enolase"/>
</dbReference>
<reference evidence="13" key="1">
    <citation type="journal article" date="2019" name="Int. J. Syst. Evol. Microbiol.">
        <title>The Global Catalogue of Microorganisms (GCM) 10K type strain sequencing project: providing services to taxonomists for standard genome sequencing and annotation.</title>
        <authorList>
            <consortium name="The Broad Institute Genomics Platform"/>
            <consortium name="The Broad Institute Genome Sequencing Center for Infectious Disease"/>
            <person name="Wu L."/>
            <person name="Ma J."/>
        </authorList>
    </citation>
    <scope>NUCLEOTIDE SEQUENCE [LARGE SCALE GENOMIC DNA]</scope>
    <source>
        <strain evidence="13">CGMCC 4.7241</strain>
    </source>
</reference>
<feature type="binding site" evidence="9">
    <location>
        <position position="164"/>
    </location>
    <ligand>
        <name>(2R)-2-phosphoglycerate</name>
        <dbReference type="ChEBI" id="CHEBI:58289"/>
    </ligand>
</feature>
<feature type="domain" description="Enolase N-terminal" evidence="11">
    <location>
        <begin position="7"/>
        <end position="136"/>
    </location>
</feature>
<feature type="active site" description="Proton donor" evidence="9">
    <location>
        <position position="207"/>
    </location>
</feature>
<comment type="catalytic activity">
    <reaction evidence="9">
        <text>(2R)-2-phosphoglycerate = phosphoenolpyruvate + H2O</text>
        <dbReference type="Rhea" id="RHEA:10164"/>
        <dbReference type="ChEBI" id="CHEBI:15377"/>
        <dbReference type="ChEBI" id="CHEBI:58289"/>
        <dbReference type="ChEBI" id="CHEBI:58702"/>
        <dbReference type="EC" id="4.2.1.11"/>
    </reaction>
</comment>
<keyword evidence="5 9" id="KW-0964">Secreted</keyword>
<feature type="domain" description="Enolase C-terminal TIM barrel" evidence="10">
    <location>
        <begin position="140"/>
        <end position="426"/>
    </location>
</feature>
<dbReference type="EC" id="4.2.1.11" evidence="3 9"/>
<dbReference type="GO" id="GO:0004634">
    <property type="term" value="F:phosphopyruvate hydratase activity"/>
    <property type="evidence" value="ECO:0007669"/>
    <property type="project" value="UniProtKB-EC"/>
</dbReference>
<keyword evidence="13" id="KW-1185">Reference proteome</keyword>
<dbReference type="SMART" id="SM01192">
    <property type="entry name" value="Enolase_C"/>
    <property type="match status" value="1"/>
</dbReference>
<evidence type="ECO:0000256" key="2">
    <source>
        <dbReference type="ARBA" id="ARBA00009604"/>
    </source>
</evidence>
<evidence type="ECO:0000256" key="4">
    <source>
        <dbReference type="ARBA" id="ARBA00017068"/>
    </source>
</evidence>
<evidence type="ECO:0000256" key="8">
    <source>
        <dbReference type="ARBA" id="ARBA00023239"/>
    </source>
</evidence>
<organism evidence="12 13">
    <name type="scientific">Tenggerimyces flavus</name>
    <dbReference type="NCBI Taxonomy" id="1708749"/>
    <lineage>
        <taxon>Bacteria</taxon>
        <taxon>Bacillati</taxon>
        <taxon>Actinomycetota</taxon>
        <taxon>Actinomycetes</taxon>
        <taxon>Propionibacteriales</taxon>
        <taxon>Nocardioidaceae</taxon>
        <taxon>Tenggerimyces</taxon>
    </lineage>
</organism>
<dbReference type="PANTHER" id="PTHR11902:SF1">
    <property type="entry name" value="ENOLASE"/>
    <property type="match status" value="1"/>
</dbReference>
<dbReference type="SFLD" id="SFLDG00178">
    <property type="entry name" value="enolase"/>
    <property type="match status" value="1"/>
</dbReference>
<keyword evidence="9" id="KW-0479">Metal-binding</keyword>
<dbReference type="InterPro" id="IPR020810">
    <property type="entry name" value="Enolase_C"/>
</dbReference>
<dbReference type="PROSITE" id="PS00164">
    <property type="entry name" value="ENOLASE"/>
    <property type="match status" value="1"/>
</dbReference>
<evidence type="ECO:0000259" key="10">
    <source>
        <dbReference type="SMART" id="SM01192"/>
    </source>
</evidence>
<evidence type="ECO:0000256" key="5">
    <source>
        <dbReference type="ARBA" id="ARBA00022525"/>
    </source>
</evidence>
<dbReference type="SFLD" id="SFLDS00001">
    <property type="entry name" value="Enolase"/>
    <property type="match status" value="1"/>
</dbReference>
<protein>
    <recommendedName>
        <fullName evidence="4 9">Enolase</fullName>
        <ecNumber evidence="3 9">4.2.1.11</ecNumber>
    </recommendedName>
    <alternativeName>
        <fullName evidence="9">2-phospho-D-glycerate hydro-lyase</fullName>
    </alternativeName>
    <alternativeName>
        <fullName evidence="9">2-phosphoglycerate dehydratase</fullName>
    </alternativeName>
</protein>
<dbReference type="EMBL" id="JBHRZH010000023">
    <property type="protein sequence ID" value="MFC3764138.1"/>
    <property type="molecule type" value="Genomic_DNA"/>
</dbReference>
<evidence type="ECO:0000256" key="9">
    <source>
        <dbReference type="HAMAP-Rule" id="MF_00318"/>
    </source>
</evidence>
<keyword evidence="7 9" id="KW-0324">Glycolysis</keyword>
<comment type="similarity">
    <text evidence="2 9">Belongs to the enolase family.</text>
</comment>
<dbReference type="SFLD" id="SFLDF00002">
    <property type="entry name" value="enolase"/>
    <property type="match status" value="1"/>
</dbReference>
<dbReference type="SMART" id="SM01193">
    <property type="entry name" value="Enolase_N"/>
    <property type="match status" value="1"/>
</dbReference>
<dbReference type="PANTHER" id="PTHR11902">
    <property type="entry name" value="ENOLASE"/>
    <property type="match status" value="1"/>
</dbReference>
<evidence type="ECO:0000259" key="11">
    <source>
        <dbReference type="SMART" id="SM01193"/>
    </source>
</evidence>
<dbReference type="NCBIfam" id="TIGR01060">
    <property type="entry name" value="eno"/>
    <property type="match status" value="1"/>
</dbReference>
<comment type="function">
    <text evidence="9">Catalyzes the reversible conversion of 2-phosphoglycerate (2-PG) into phosphoenolpyruvate (PEP). It is essential for the degradation of carbohydrates via glycolysis.</text>
</comment>
<dbReference type="CDD" id="cd03313">
    <property type="entry name" value="enolase"/>
    <property type="match status" value="1"/>
</dbReference>
<dbReference type="RefSeq" id="WP_205114790.1">
    <property type="nucleotide sequence ID" value="NZ_JAFBCM010000001.1"/>
</dbReference>
<comment type="pathway">
    <text evidence="1 9">Carbohydrate degradation; glycolysis; pyruvate from D-glyceraldehyde 3-phosphate: step 4/5.</text>
</comment>
<evidence type="ECO:0000256" key="7">
    <source>
        <dbReference type="ARBA" id="ARBA00023152"/>
    </source>
</evidence>
<feature type="binding site" evidence="9">
    <location>
        <position position="389"/>
    </location>
    <ligand>
        <name>(2R)-2-phosphoglycerate</name>
        <dbReference type="ChEBI" id="CHEBI:58289"/>
    </ligand>
</feature>
<keyword evidence="6 9" id="KW-0460">Magnesium</keyword>
<dbReference type="Pfam" id="PF00113">
    <property type="entry name" value="Enolase_C"/>
    <property type="match status" value="1"/>
</dbReference>
<dbReference type="InterPro" id="IPR036849">
    <property type="entry name" value="Enolase-like_C_sf"/>
</dbReference>
<evidence type="ECO:0000256" key="6">
    <source>
        <dbReference type="ARBA" id="ARBA00022842"/>
    </source>
</evidence>
<dbReference type="Gene3D" id="3.20.20.120">
    <property type="entry name" value="Enolase-like C-terminal domain"/>
    <property type="match status" value="1"/>
</dbReference>
<sequence length="427" mass="44974">MAEPMEIVDVDAWEVLDSRGRPTVAAAVRVAGGGYGEAAVPSGASVGSHEAHELRDGGERYAGRGVRTAVENVRTTLADTVKGRDASDQQAVDEALLAADGTKNLERLGANAVLAVSLATAKAAADQHRVPLYRYLAGDQLTIPLPMINIVSGGAHAGGAVDIQDVLVVPVAAESIADALETVVRVRAATVEVAETDGHRANLVADEGGLGVTLPNNRSALELVVRGIEHAGLRPGDEVALAIDVAATQFYRDGRYVLAAENRELEAADWVAELAQWARDLPIVSIEDPCADDDWDAWALATKELGGIQLLGDDLFVTSAERLRRGVDEDIANAILVKPNQNGTLTGARQVVRQAHKAGYATVLSARSGETEDSWLSDLAVGWATGQIKVGSTTRSERTAKWNRLLRIAREVGAEAAYAGGAVVRRG</sequence>
<feature type="binding site" evidence="9">
    <location>
        <position position="287"/>
    </location>
    <ligand>
        <name>Mg(2+)</name>
        <dbReference type="ChEBI" id="CHEBI:18420"/>
    </ligand>
</feature>
<name>A0ABV7YJ79_9ACTN</name>
<comment type="cofactor">
    <cofactor evidence="9">
        <name>Mg(2+)</name>
        <dbReference type="ChEBI" id="CHEBI:18420"/>
    </cofactor>
    <text evidence="9">Binds a second Mg(2+) ion via substrate during catalysis.</text>
</comment>
<dbReference type="PRINTS" id="PR00148">
    <property type="entry name" value="ENOLASE"/>
</dbReference>
<dbReference type="Gene3D" id="3.30.390.10">
    <property type="entry name" value="Enolase-like, N-terminal domain"/>
    <property type="match status" value="1"/>
</dbReference>